<dbReference type="GO" id="GO:0008757">
    <property type="term" value="F:S-adenosylmethionine-dependent methyltransferase activity"/>
    <property type="evidence" value="ECO:0007669"/>
    <property type="project" value="InterPro"/>
</dbReference>
<dbReference type="RefSeq" id="WP_123820747.1">
    <property type="nucleotide sequence ID" value="NZ_RKQG01000002.1"/>
</dbReference>
<evidence type="ECO:0000256" key="1">
    <source>
        <dbReference type="SAM" id="MobiDB-lite"/>
    </source>
</evidence>
<dbReference type="Proteomes" id="UP000266906">
    <property type="component" value="Unassembled WGS sequence"/>
</dbReference>
<evidence type="ECO:0000313" key="4">
    <source>
        <dbReference type="Proteomes" id="UP000266906"/>
    </source>
</evidence>
<accession>A0A3N4R916</accession>
<dbReference type="InterPro" id="IPR013216">
    <property type="entry name" value="Methyltransf_11"/>
</dbReference>
<dbReference type="Pfam" id="PF08241">
    <property type="entry name" value="Methyltransf_11"/>
    <property type="match status" value="1"/>
</dbReference>
<keyword evidence="3" id="KW-0489">Methyltransferase</keyword>
<comment type="caution">
    <text evidence="3">The sequence shown here is derived from an EMBL/GenBank/DDBJ whole genome shotgun (WGS) entry which is preliminary data.</text>
</comment>
<name>A0A3N4R916_9ACTN</name>
<dbReference type="GO" id="GO:0032259">
    <property type="term" value="P:methylation"/>
    <property type="evidence" value="ECO:0007669"/>
    <property type="project" value="UniProtKB-KW"/>
</dbReference>
<keyword evidence="4" id="KW-1185">Reference proteome</keyword>
<protein>
    <submittedName>
        <fullName evidence="3">SAM-dependent methyltransferase</fullName>
    </submittedName>
</protein>
<reference evidence="3 4" key="1">
    <citation type="submission" date="2018-11" db="EMBL/GenBank/DDBJ databases">
        <title>Sequencing the genomes of 1000 actinobacteria strains.</title>
        <authorList>
            <person name="Klenk H.-P."/>
        </authorList>
    </citation>
    <scope>NUCLEOTIDE SEQUENCE [LARGE SCALE GENOMIC DNA]</scope>
    <source>
        <strain evidence="3 4">DSM 44781</strain>
    </source>
</reference>
<dbReference type="AlphaFoldDB" id="A0A3N4R916"/>
<dbReference type="Gene3D" id="3.40.50.150">
    <property type="entry name" value="Vaccinia Virus protein VP39"/>
    <property type="match status" value="1"/>
</dbReference>
<dbReference type="InterPro" id="IPR029063">
    <property type="entry name" value="SAM-dependent_MTases_sf"/>
</dbReference>
<organism evidence="3 4">
    <name type="scientific">Kitasatospora cineracea</name>
    <dbReference type="NCBI Taxonomy" id="88074"/>
    <lineage>
        <taxon>Bacteria</taxon>
        <taxon>Bacillati</taxon>
        <taxon>Actinomycetota</taxon>
        <taxon>Actinomycetes</taxon>
        <taxon>Kitasatosporales</taxon>
        <taxon>Streptomycetaceae</taxon>
        <taxon>Kitasatospora</taxon>
    </lineage>
</organism>
<evidence type="ECO:0000313" key="3">
    <source>
        <dbReference type="EMBL" id="RPE29166.1"/>
    </source>
</evidence>
<evidence type="ECO:0000259" key="2">
    <source>
        <dbReference type="Pfam" id="PF08241"/>
    </source>
</evidence>
<dbReference type="EMBL" id="RKQG01000002">
    <property type="protein sequence ID" value="RPE29166.1"/>
    <property type="molecule type" value="Genomic_DNA"/>
</dbReference>
<feature type="domain" description="Methyltransferase type 11" evidence="2">
    <location>
        <begin position="142"/>
        <end position="189"/>
    </location>
</feature>
<gene>
    <name evidence="3" type="ORF">EDD38_6316</name>
</gene>
<keyword evidence="3" id="KW-0808">Transferase</keyword>
<feature type="region of interest" description="Disordered" evidence="1">
    <location>
        <begin position="1"/>
        <end position="20"/>
    </location>
</feature>
<sequence>MTHTESPAPGTPAVNLSAPPATVAAPAAELFADWDWEDPDGLEARTDAFTDDLARCTSIELVRPEPPHTHQDFRELGVTGIEFAAFRTRHPQGLGTDLVGLHTDTDTDTHADADADAEGVVAATRPGPVYRIDGSSLYTRLDIGRPLPFADRSVDWVYAEHLIEHVPLGTAVAWLAEVRRVLRPGGLLRITTPDLAKYVTGYLDDREQFFRRHRRRLRTMRVGPPMPERRAFMLNQIFYHFGHRWIYDEAELRYVLDRAGYGAFTVVRREFQTGARPDVAALDTAFRKDESIYLEAVAPDAAPGGPH</sequence>
<dbReference type="SUPFAM" id="SSF53335">
    <property type="entry name" value="S-adenosyl-L-methionine-dependent methyltransferases"/>
    <property type="match status" value="1"/>
</dbReference>
<proteinExistence type="predicted"/>
<dbReference type="CDD" id="cd02440">
    <property type="entry name" value="AdoMet_MTases"/>
    <property type="match status" value="1"/>
</dbReference>